<keyword evidence="12" id="KW-1133">Transmembrane helix</keyword>
<dbReference type="SUPFAM" id="SSF55785">
    <property type="entry name" value="PYP-like sensor domain (PAS domain)"/>
    <property type="match status" value="3"/>
</dbReference>
<dbReference type="CDD" id="cd17546">
    <property type="entry name" value="REC_hyHK_CKI1_RcsC-like"/>
    <property type="match status" value="1"/>
</dbReference>
<dbReference type="InterPro" id="IPR035965">
    <property type="entry name" value="PAS-like_dom_sf"/>
</dbReference>
<feature type="domain" description="PAS" evidence="15">
    <location>
        <begin position="399"/>
        <end position="473"/>
    </location>
</feature>
<dbReference type="InterPro" id="IPR013655">
    <property type="entry name" value="PAS_fold_3"/>
</dbReference>
<feature type="transmembrane region" description="Helical" evidence="12">
    <location>
        <begin position="127"/>
        <end position="146"/>
    </location>
</feature>
<dbReference type="EMBL" id="JAGSPN010000002">
    <property type="protein sequence ID" value="MBR7781374.1"/>
    <property type="molecule type" value="Genomic_DNA"/>
</dbReference>
<dbReference type="InterPro" id="IPR036641">
    <property type="entry name" value="HPT_dom_sf"/>
</dbReference>
<evidence type="ECO:0000256" key="5">
    <source>
        <dbReference type="ARBA" id="ARBA00022729"/>
    </source>
</evidence>
<dbReference type="InterPro" id="IPR004358">
    <property type="entry name" value="Sig_transdc_His_kin-like_C"/>
</dbReference>
<dbReference type="CDD" id="cd16922">
    <property type="entry name" value="HATPase_EvgS-ArcB-TorS-like"/>
    <property type="match status" value="1"/>
</dbReference>
<evidence type="ECO:0000256" key="8">
    <source>
        <dbReference type="ARBA" id="ARBA00023026"/>
    </source>
</evidence>
<feature type="modified residue" description="4-aspartylphosphate" evidence="11">
    <location>
        <position position="952"/>
    </location>
</feature>
<dbReference type="PROSITE" id="PS50924">
    <property type="entry name" value="MHYT"/>
    <property type="match status" value="1"/>
</dbReference>
<comment type="function">
    <text evidence="9">Member of the two-component regulatory system BvgS/BvgA. Phosphorylates BvgA via a four-step phosphorelay in response to environmental signals.</text>
</comment>
<evidence type="ECO:0000256" key="1">
    <source>
        <dbReference type="ARBA" id="ARBA00000085"/>
    </source>
</evidence>
<feature type="domain" description="Response regulatory" evidence="14">
    <location>
        <begin position="903"/>
        <end position="1022"/>
    </location>
</feature>
<dbReference type="FunFam" id="3.30.565.10:FF:000010">
    <property type="entry name" value="Sensor histidine kinase RcsC"/>
    <property type="match status" value="1"/>
</dbReference>
<dbReference type="SMART" id="SM00086">
    <property type="entry name" value="PAC"/>
    <property type="match status" value="2"/>
</dbReference>
<keyword evidence="7" id="KW-0902">Two-component regulatory system</keyword>
<feature type="transmembrane region" description="Helical" evidence="12">
    <location>
        <begin position="96"/>
        <end position="115"/>
    </location>
</feature>
<dbReference type="PRINTS" id="PR00344">
    <property type="entry name" value="BCTRLSENSOR"/>
</dbReference>
<feature type="domain" description="PAS" evidence="15">
    <location>
        <begin position="543"/>
        <end position="578"/>
    </location>
</feature>
<dbReference type="Gene3D" id="3.30.450.20">
    <property type="entry name" value="PAS domain"/>
    <property type="match status" value="3"/>
</dbReference>
<dbReference type="SMART" id="SM00388">
    <property type="entry name" value="HisKA"/>
    <property type="match status" value="1"/>
</dbReference>
<evidence type="ECO:0000259" key="16">
    <source>
        <dbReference type="PROSITE" id="PS50113"/>
    </source>
</evidence>
<dbReference type="PROSITE" id="PS50110">
    <property type="entry name" value="RESPONSE_REGULATORY"/>
    <property type="match status" value="1"/>
</dbReference>
<keyword evidence="8" id="KW-0843">Virulence</keyword>
<feature type="domain" description="PAC" evidence="16">
    <location>
        <begin position="476"/>
        <end position="528"/>
    </location>
</feature>
<dbReference type="Gene3D" id="3.30.565.10">
    <property type="entry name" value="Histidine kinase-like ATPase, C-terminal domain"/>
    <property type="match status" value="1"/>
</dbReference>
<dbReference type="SUPFAM" id="SSF47384">
    <property type="entry name" value="Homodimeric domain of signal transducing histidine kinase"/>
    <property type="match status" value="1"/>
</dbReference>
<feature type="transmembrane region" description="Helical" evidence="12">
    <location>
        <begin position="158"/>
        <end position="179"/>
    </location>
</feature>
<dbReference type="GO" id="GO:0016020">
    <property type="term" value="C:membrane"/>
    <property type="evidence" value="ECO:0007669"/>
    <property type="project" value="UniProtKB-UniRule"/>
</dbReference>
<dbReference type="Gene3D" id="1.10.287.130">
    <property type="match status" value="1"/>
</dbReference>
<dbReference type="SUPFAM" id="SSF55874">
    <property type="entry name" value="ATPase domain of HSP90 chaperone/DNA topoisomerase II/histidine kinase"/>
    <property type="match status" value="1"/>
</dbReference>
<dbReference type="InterPro" id="IPR000700">
    <property type="entry name" value="PAS-assoc_C"/>
</dbReference>
<dbReference type="Pfam" id="PF13426">
    <property type="entry name" value="PAS_9"/>
    <property type="match status" value="1"/>
</dbReference>
<dbReference type="CDD" id="cd00130">
    <property type="entry name" value="PAS"/>
    <property type="match status" value="2"/>
</dbReference>
<dbReference type="Proteomes" id="UP000680067">
    <property type="component" value="Unassembled WGS sequence"/>
</dbReference>
<keyword evidence="5" id="KW-0732">Signal</keyword>
<keyword evidence="19" id="KW-1185">Reference proteome</keyword>
<dbReference type="InterPro" id="IPR005467">
    <property type="entry name" value="His_kinase_dom"/>
</dbReference>
<dbReference type="NCBIfam" id="TIGR00229">
    <property type="entry name" value="sensory_box"/>
    <property type="match status" value="3"/>
</dbReference>
<feature type="domain" description="Histidine kinase" evidence="13">
    <location>
        <begin position="668"/>
        <end position="884"/>
    </location>
</feature>
<feature type="domain" description="MHYT" evidence="17">
    <location>
        <begin position="24"/>
        <end position="219"/>
    </location>
</feature>
<evidence type="ECO:0000313" key="18">
    <source>
        <dbReference type="EMBL" id="MBR7781374.1"/>
    </source>
</evidence>
<organism evidence="18 19">
    <name type="scientific">Undibacterium luofuense</name>
    <dbReference type="NCBI Taxonomy" id="2828733"/>
    <lineage>
        <taxon>Bacteria</taxon>
        <taxon>Pseudomonadati</taxon>
        <taxon>Pseudomonadota</taxon>
        <taxon>Betaproteobacteria</taxon>
        <taxon>Burkholderiales</taxon>
        <taxon>Oxalobacteraceae</taxon>
        <taxon>Undibacterium</taxon>
    </lineage>
</organism>
<dbReference type="InterPro" id="IPR003594">
    <property type="entry name" value="HATPase_dom"/>
</dbReference>
<dbReference type="GO" id="GO:0000155">
    <property type="term" value="F:phosphorelay sensor kinase activity"/>
    <property type="evidence" value="ECO:0007669"/>
    <property type="project" value="InterPro"/>
</dbReference>
<dbReference type="Pfam" id="PF00072">
    <property type="entry name" value="Response_reg"/>
    <property type="match status" value="1"/>
</dbReference>
<keyword evidence="4" id="KW-0808">Transferase</keyword>
<dbReference type="Pfam" id="PF02518">
    <property type="entry name" value="HATPase_c"/>
    <property type="match status" value="1"/>
</dbReference>
<evidence type="ECO:0000256" key="4">
    <source>
        <dbReference type="ARBA" id="ARBA00022679"/>
    </source>
</evidence>
<keyword evidence="6" id="KW-0418">Kinase</keyword>
<gene>
    <name evidence="18" type="ORF">KDM89_04395</name>
</gene>
<reference evidence="18" key="1">
    <citation type="submission" date="2021-04" db="EMBL/GenBank/DDBJ databases">
        <title>novel species isolated from subtropical streams in China.</title>
        <authorList>
            <person name="Lu H."/>
        </authorList>
    </citation>
    <scope>NUCLEOTIDE SEQUENCE</scope>
    <source>
        <strain evidence="18">LFS511W</strain>
    </source>
</reference>
<proteinExistence type="predicted"/>
<dbReference type="SMART" id="SM00387">
    <property type="entry name" value="HATPase_c"/>
    <property type="match status" value="1"/>
</dbReference>
<dbReference type="PROSITE" id="PS50113">
    <property type="entry name" value="PAC"/>
    <property type="match status" value="2"/>
</dbReference>
<dbReference type="Pfam" id="PF08447">
    <property type="entry name" value="PAS_3"/>
    <property type="match status" value="2"/>
</dbReference>
<dbReference type="InterPro" id="IPR036097">
    <property type="entry name" value="HisK_dim/P_sf"/>
</dbReference>
<dbReference type="InterPro" id="IPR011006">
    <property type="entry name" value="CheY-like_superfamily"/>
</dbReference>
<dbReference type="Pfam" id="PF00512">
    <property type="entry name" value="HisKA"/>
    <property type="match status" value="1"/>
</dbReference>
<accession>A0A941I614</accession>
<feature type="transmembrane region" description="Helical" evidence="12">
    <location>
        <begin position="235"/>
        <end position="259"/>
    </location>
</feature>
<feature type="transmembrane region" description="Helical" evidence="12">
    <location>
        <begin position="191"/>
        <end position="215"/>
    </location>
</feature>
<dbReference type="PROSITE" id="PS50112">
    <property type="entry name" value="PAS"/>
    <property type="match status" value="2"/>
</dbReference>
<dbReference type="EC" id="2.7.13.3" evidence="2"/>
<protein>
    <recommendedName>
        <fullName evidence="10">Virulence sensor protein BvgS</fullName>
        <ecNumber evidence="2">2.7.13.3</ecNumber>
    </recommendedName>
</protein>
<evidence type="ECO:0000256" key="6">
    <source>
        <dbReference type="ARBA" id="ARBA00022777"/>
    </source>
</evidence>
<dbReference type="SMART" id="SM00448">
    <property type="entry name" value="REC"/>
    <property type="match status" value="1"/>
</dbReference>
<feature type="domain" description="PAC" evidence="16">
    <location>
        <begin position="598"/>
        <end position="650"/>
    </location>
</feature>
<keyword evidence="3 11" id="KW-0597">Phosphoprotein</keyword>
<evidence type="ECO:0000259" key="15">
    <source>
        <dbReference type="PROSITE" id="PS50112"/>
    </source>
</evidence>
<comment type="caution">
    <text evidence="18">The sequence shown here is derived from an EMBL/GenBank/DDBJ whole genome shotgun (WGS) entry which is preliminary data.</text>
</comment>
<dbReference type="InterPro" id="IPR005330">
    <property type="entry name" value="MHYT_dom"/>
</dbReference>
<dbReference type="InterPro" id="IPR000014">
    <property type="entry name" value="PAS"/>
</dbReference>
<dbReference type="SMART" id="SM00091">
    <property type="entry name" value="PAS"/>
    <property type="match status" value="3"/>
</dbReference>
<dbReference type="PROSITE" id="PS50109">
    <property type="entry name" value="HIS_KIN"/>
    <property type="match status" value="1"/>
</dbReference>
<evidence type="ECO:0000256" key="11">
    <source>
        <dbReference type="PROSITE-ProRule" id="PRU00169"/>
    </source>
</evidence>
<feature type="transmembrane region" description="Helical" evidence="12">
    <location>
        <begin position="27"/>
        <end position="49"/>
    </location>
</feature>
<sequence length="1214" mass="132798">MQSWWSDFFVSDIVPAGLYLKGEYSTAMVVLSVAIAVFSSVLALQVAGLAKQARQRWHRQVALLSGSVALGIGIWAMHFIGMLAQSLCVSASYDPLMTGLSVLPGIFASWVALMIMERRDLTRWQLCGGGLILGAGIGLMHYSGMAAMRMVSLLRYDAALFALSIAVAVGLAILAIAVWQRIQQTKVLPAVFRLLIGGSFFGLAISGMHYTGMAAARFIGFPRWTSLTSIDENHLVLTGAVAGGTVAAGFVVLAGNFLLRFVQIYRYNLEIQSRLQATVNTSLDGILTCNRRGTIISANTAAASILGAPVHALHGISLTVFFPTVFTPAADGSLDIYLEPGDTVELGAGEWVRSRRLDGKTFPARLAVGQVGGGAEALLIAYVSDMTRQASMQKDILERERRYRTLIANIPGVVFRSKPDADWSKMFISDSVITLTGWSADDFTSGQIRISDLIHPNDIELVREQVNAALRQQHSWNLEYRILTRDGQEKWIAESAGAVFDEHGNPEWMDGVMFDISDAKRQSAEFAGIVTAIKKALVVAEFDMQGNILFVNDQFLMLTGYSETEVVGHNHRMLCPKDDFEEKSYQMFWDNLRAGRFQSGEYHRLGKHGQDVWIQAAYNPIPDADGKPWKIVKLAADLSLRKSIERDLIREKERAEAASAAKGMFLANMSHEIRTPMNAILGFTEILMGTKLDVQQEKHVRTVLQSARSLLRLLNDILDTAKLERGAIELELRDCLLPDLLQQVVNTFQLQASQKGIELHQILRPGVPALIHADDLRLRQVLTNLLGNAVKFTEHGSVTLTADYVAPDLILSIQDSGIGISADRIDAIFAPFTQADASMTRRFGGTGLGTTIARQLTELMGGQISVVSTQGEGSCFTVRVPVHVSRHAQNTVTAQQMELPPLKILIADDVPENLELLELLLRPRGHKVMTAGSGHEAVRLFEQHTFDVVLMDVQMPDIDGLQATRMLHQLASDAGRAAPVVIALTASVLSKDREEARQAGMLGFATKPVDLPELEKEIARVLQLNLTGNSDSQIISPRSRDKGSSWEQAVTRWGSEAALITAVQAFLRRTAAEMAEHSAESGFAHRIKGAAQNLGLQEIAEVAAIAEAQGGFSESDLERLHNSIDAVHLSILQAGDQDQADAGGEMDFVVVINVLHQLIPLLKDGRIDAGMLDQLQLQLGMKAMQALSDAIDEFDFDLALQLAVRLLQDAEDRK</sequence>
<evidence type="ECO:0000259" key="14">
    <source>
        <dbReference type="PROSITE" id="PS50110"/>
    </source>
</evidence>
<evidence type="ECO:0000259" key="13">
    <source>
        <dbReference type="PROSITE" id="PS50109"/>
    </source>
</evidence>
<dbReference type="InterPro" id="IPR001610">
    <property type="entry name" value="PAC"/>
</dbReference>
<evidence type="ECO:0000256" key="12">
    <source>
        <dbReference type="PROSITE-ProRule" id="PRU00244"/>
    </source>
</evidence>
<name>A0A941I614_9BURK</name>
<dbReference type="InterPro" id="IPR036890">
    <property type="entry name" value="HATPase_C_sf"/>
</dbReference>
<dbReference type="SUPFAM" id="SSF52172">
    <property type="entry name" value="CheY-like"/>
    <property type="match status" value="1"/>
</dbReference>
<dbReference type="PANTHER" id="PTHR43047">
    <property type="entry name" value="TWO-COMPONENT HISTIDINE PROTEIN KINASE"/>
    <property type="match status" value="1"/>
</dbReference>
<evidence type="ECO:0000256" key="9">
    <source>
        <dbReference type="ARBA" id="ARBA00058004"/>
    </source>
</evidence>
<evidence type="ECO:0000256" key="10">
    <source>
        <dbReference type="ARBA" id="ARBA00070152"/>
    </source>
</evidence>
<keyword evidence="12" id="KW-0472">Membrane</keyword>
<evidence type="ECO:0000256" key="7">
    <source>
        <dbReference type="ARBA" id="ARBA00023012"/>
    </source>
</evidence>
<keyword evidence="12" id="KW-0812">Transmembrane</keyword>
<evidence type="ECO:0000256" key="2">
    <source>
        <dbReference type="ARBA" id="ARBA00012438"/>
    </source>
</evidence>
<dbReference type="SUPFAM" id="SSF47226">
    <property type="entry name" value="Histidine-containing phosphotransfer domain, HPT domain"/>
    <property type="match status" value="1"/>
</dbReference>
<dbReference type="Gene3D" id="3.40.50.2300">
    <property type="match status" value="1"/>
</dbReference>
<feature type="transmembrane region" description="Helical" evidence="12">
    <location>
        <begin position="61"/>
        <end position="84"/>
    </location>
</feature>
<evidence type="ECO:0000256" key="3">
    <source>
        <dbReference type="ARBA" id="ARBA00022553"/>
    </source>
</evidence>
<dbReference type="RefSeq" id="WP_212686737.1">
    <property type="nucleotide sequence ID" value="NZ_JAGSPN010000002.1"/>
</dbReference>
<evidence type="ECO:0000313" key="19">
    <source>
        <dbReference type="Proteomes" id="UP000680067"/>
    </source>
</evidence>
<dbReference type="CDD" id="cd00082">
    <property type="entry name" value="HisKA"/>
    <property type="match status" value="1"/>
</dbReference>
<dbReference type="InterPro" id="IPR003661">
    <property type="entry name" value="HisK_dim/P_dom"/>
</dbReference>
<comment type="catalytic activity">
    <reaction evidence="1">
        <text>ATP + protein L-histidine = ADP + protein N-phospho-L-histidine.</text>
        <dbReference type="EC" id="2.7.13.3"/>
    </reaction>
</comment>
<dbReference type="InterPro" id="IPR001789">
    <property type="entry name" value="Sig_transdc_resp-reg_receiver"/>
</dbReference>
<evidence type="ECO:0000259" key="17">
    <source>
        <dbReference type="PROSITE" id="PS50924"/>
    </source>
</evidence>
<dbReference type="AlphaFoldDB" id="A0A941I614"/>
<dbReference type="Pfam" id="PF03707">
    <property type="entry name" value="MHYT"/>
    <property type="match status" value="3"/>
</dbReference>